<evidence type="ECO:0000259" key="14">
    <source>
        <dbReference type="Pfam" id="PF01103"/>
    </source>
</evidence>
<dbReference type="GO" id="GO:0045040">
    <property type="term" value="P:protein insertion into mitochondrial outer membrane"/>
    <property type="evidence" value="ECO:0007669"/>
    <property type="project" value="TreeGrafter"/>
</dbReference>
<keyword evidence="8" id="KW-0999">Mitochondrion inner membrane</keyword>
<evidence type="ECO:0000256" key="8">
    <source>
        <dbReference type="ARBA" id="ARBA00022792"/>
    </source>
</evidence>
<keyword evidence="7" id="KW-0812">Transmembrane</keyword>
<dbReference type="EMBL" id="CAJOBI010000006">
    <property type="protein sequence ID" value="CAF3779653.1"/>
    <property type="molecule type" value="Genomic_DNA"/>
</dbReference>
<evidence type="ECO:0000313" key="16">
    <source>
        <dbReference type="EMBL" id="CAF3779653.1"/>
    </source>
</evidence>
<evidence type="ECO:0000313" key="15">
    <source>
        <dbReference type="EMBL" id="CAF3737009.1"/>
    </source>
</evidence>
<accession>A0A819CH34</accession>
<evidence type="ECO:0000256" key="1">
    <source>
        <dbReference type="ARBA" id="ARBA00004374"/>
    </source>
</evidence>
<dbReference type="Proteomes" id="UP000681967">
    <property type="component" value="Unassembled WGS sequence"/>
</dbReference>
<evidence type="ECO:0000256" key="13">
    <source>
        <dbReference type="SAM" id="MobiDB-lite"/>
    </source>
</evidence>
<dbReference type="EMBL" id="CAJOBJ010003709">
    <property type="protein sequence ID" value="CAF3975268.1"/>
    <property type="molecule type" value="Genomic_DNA"/>
</dbReference>
<protein>
    <recommendedName>
        <fullName evidence="14">Bacterial surface antigen (D15) domain-containing protein</fullName>
    </recommendedName>
</protein>
<comment type="similarity">
    <text evidence="3">Belongs to the TIM16/PAM16 family.</text>
</comment>
<keyword evidence="9" id="KW-0653">Protein transport</keyword>
<dbReference type="PANTHER" id="PTHR12815:SF18">
    <property type="entry name" value="SORTING AND ASSEMBLY MACHINERY COMPONENT 50 HOMOLOG"/>
    <property type="match status" value="1"/>
</dbReference>
<evidence type="ECO:0000256" key="5">
    <source>
        <dbReference type="ARBA" id="ARBA00022448"/>
    </source>
</evidence>
<evidence type="ECO:0000256" key="2">
    <source>
        <dbReference type="ARBA" id="ARBA00004637"/>
    </source>
</evidence>
<sequence length="534" mass="60199">MATNSKMVNLDRVPAYCAHVNVNGIQRTKEDYVRQQITTIFSSNTFESLLINVEQLRTRLLQMGCFRDVTVLIDKTHDSKVENSYDITYVTQEQKPISGGMNTAVGQNEGSLCTNFSLPNLFGRGEKLGVDYSYSNRGNTEGRVFYSTPTKLDPNKQFSISVFRTYFDNTWSSFKQDDHGINISYNIPLGIVPNAVHNFTWEGVWRSLLAANSATSLDVRKDAGHSLKSSLKYTATIDSRDHPVIPQRGSYSQSSLELAGLGGDSQFVKWSTQHQINLPLPLKSIFQWCFSAGAIWPLFQRGNQTIKINDRFFLGGPLNVRGFDHHGAGPHSEGAALGGDCYWATGLHLYTPLPFLYHRENLMSYVRLHYFLNAGNVFNTQSVHSTQSLYSQITNATRLSCGLGVVLNLMNVARLELNYTLPLWTQVHDRTTAQSGKISEKTVQTDRVCGMTLQEAKQILNLTDDDLNDSEKLNKQYERLFYLSDKTKGGSFYLQSKICRAKERIDEELKVSSSPTKNSQRKKQTEDLNDTNTH</sequence>
<dbReference type="PANTHER" id="PTHR12815">
    <property type="entry name" value="SORTING AND ASSEMBLY MACHINERY SAMM50 PROTEIN FAMILY MEMBER"/>
    <property type="match status" value="1"/>
</dbReference>
<feature type="region of interest" description="Disordered" evidence="13">
    <location>
        <begin position="507"/>
        <end position="534"/>
    </location>
</feature>
<comment type="similarity">
    <text evidence="4">Belongs to the SAM50/omp85 family.</text>
</comment>
<dbReference type="Pfam" id="PF03656">
    <property type="entry name" value="Pam16"/>
    <property type="match status" value="1"/>
</dbReference>
<evidence type="ECO:0000313" key="17">
    <source>
        <dbReference type="EMBL" id="CAF3807763.1"/>
    </source>
</evidence>
<proteinExistence type="inferred from homology"/>
<evidence type="ECO:0000313" key="19">
    <source>
        <dbReference type="EMBL" id="CAF3975268.1"/>
    </source>
</evidence>
<dbReference type="Proteomes" id="UP000663866">
    <property type="component" value="Unassembled WGS sequence"/>
</dbReference>
<dbReference type="Pfam" id="PF01103">
    <property type="entry name" value="Omp85"/>
    <property type="match status" value="1"/>
</dbReference>
<reference evidence="17" key="1">
    <citation type="submission" date="2021-02" db="EMBL/GenBank/DDBJ databases">
        <authorList>
            <person name="Nowell W R."/>
        </authorList>
    </citation>
    <scope>NUCLEOTIDE SEQUENCE</scope>
</reference>
<dbReference type="GO" id="GO:0005743">
    <property type="term" value="C:mitochondrial inner membrane"/>
    <property type="evidence" value="ECO:0007669"/>
    <property type="project" value="UniProtKB-SubCell"/>
</dbReference>
<name>A0A819CH34_9BILA</name>
<organism evidence="17 20">
    <name type="scientific">Rotaria magnacalcarata</name>
    <dbReference type="NCBI Taxonomy" id="392030"/>
    <lineage>
        <taxon>Eukaryota</taxon>
        <taxon>Metazoa</taxon>
        <taxon>Spiralia</taxon>
        <taxon>Gnathifera</taxon>
        <taxon>Rotifera</taxon>
        <taxon>Eurotatoria</taxon>
        <taxon>Bdelloidea</taxon>
        <taxon>Philodinida</taxon>
        <taxon>Philodinidae</taxon>
        <taxon>Rotaria</taxon>
    </lineage>
</organism>
<dbReference type="AlphaFoldDB" id="A0A819CH34"/>
<keyword evidence="21" id="KW-1185">Reference proteome</keyword>
<dbReference type="InterPro" id="IPR036869">
    <property type="entry name" value="J_dom_sf"/>
</dbReference>
<evidence type="ECO:0000256" key="10">
    <source>
        <dbReference type="ARBA" id="ARBA00023010"/>
    </source>
</evidence>
<evidence type="ECO:0000256" key="11">
    <source>
        <dbReference type="ARBA" id="ARBA00023128"/>
    </source>
</evidence>
<dbReference type="Gene3D" id="1.10.287.110">
    <property type="entry name" value="DnaJ domain"/>
    <property type="match status" value="1"/>
</dbReference>
<dbReference type="Proteomes" id="UP000676336">
    <property type="component" value="Unassembled WGS sequence"/>
</dbReference>
<dbReference type="EMBL" id="CAJOBF010000378">
    <property type="protein sequence ID" value="CAF3807763.1"/>
    <property type="molecule type" value="Genomic_DNA"/>
</dbReference>
<evidence type="ECO:0000256" key="4">
    <source>
        <dbReference type="ARBA" id="ARBA00010913"/>
    </source>
</evidence>
<keyword evidence="10" id="KW-0811">Translocation</keyword>
<dbReference type="GO" id="GO:0033108">
    <property type="term" value="P:mitochondrial respiratory chain complex assembly"/>
    <property type="evidence" value="ECO:0007669"/>
    <property type="project" value="TreeGrafter"/>
</dbReference>
<evidence type="ECO:0000256" key="7">
    <source>
        <dbReference type="ARBA" id="ARBA00022692"/>
    </source>
</evidence>
<keyword evidence="5" id="KW-0813">Transport</keyword>
<evidence type="ECO:0000256" key="12">
    <source>
        <dbReference type="ARBA" id="ARBA00023136"/>
    </source>
</evidence>
<evidence type="ECO:0000256" key="6">
    <source>
        <dbReference type="ARBA" id="ARBA00022452"/>
    </source>
</evidence>
<keyword evidence="11" id="KW-0496">Mitochondrion</keyword>
<dbReference type="Gene3D" id="2.40.160.50">
    <property type="entry name" value="membrane protein fhac: a member of the omp85/tpsb transporter family"/>
    <property type="match status" value="1"/>
</dbReference>
<dbReference type="InterPro" id="IPR039910">
    <property type="entry name" value="D15-like"/>
</dbReference>
<evidence type="ECO:0000256" key="3">
    <source>
        <dbReference type="ARBA" id="ARBA00008817"/>
    </source>
</evidence>
<dbReference type="InterPro" id="IPR000184">
    <property type="entry name" value="Bac_surfAg_D15"/>
</dbReference>
<dbReference type="EMBL" id="CAJOBG010000017">
    <property type="protein sequence ID" value="CAF3737009.1"/>
    <property type="molecule type" value="Genomic_DNA"/>
</dbReference>
<evidence type="ECO:0000313" key="20">
    <source>
        <dbReference type="Proteomes" id="UP000663842"/>
    </source>
</evidence>
<dbReference type="FunFam" id="1.10.287.110:FF:000006">
    <property type="entry name" value="Import inner membrane translocase subunit TIM16"/>
    <property type="match status" value="1"/>
</dbReference>
<dbReference type="Proteomes" id="UP000681720">
    <property type="component" value="Unassembled WGS sequence"/>
</dbReference>
<dbReference type="GO" id="GO:0015031">
    <property type="term" value="P:protein transport"/>
    <property type="evidence" value="ECO:0007669"/>
    <property type="project" value="UniProtKB-KW"/>
</dbReference>
<keyword evidence="12" id="KW-0472">Membrane</keyword>
<keyword evidence="6" id="KW-1134">Transmembrane beta strand</keyword>
<dbReference type="Proteomes" id="UP000663842">
    <property type="component" value="Unassembled WGS sequence"/>
</dbReference>
<feature type="domain" description="Bacterial surface antigen (D15)" evidence="14">
    <location>
        <begin position="120"/>
        <end position="431"/>
    </location>
</feature>
<dbReference type="EMBL" id="CAJOBH010003693">
    <property type="protein sequence ID" value="CAF3962344.1"/>
    <property type="molecule type" value="Genomic_DNA"/>
</dbReference>
<dbReference type="GO" id="GO:0005741">
    <property type="term" value="C:mitochondrial outer membrane"/>
    <property type="evidence" value="ECO:0007669"/>
    <property type="project" value="UniProtKB-SubCell"/>
</dbReference>
<evidence type="ECO:0000313" key="18">
    <source>
        <dbReference type="EMBL" id="CAF3962344.1"/>
    </source>
</evidence>
<gene>
    <name evidence="18" type="ORF">BYL167_LOCUS11615</name>
    <name evidence="19" type="ORF">GIL414_LOCUS10373</name>
    <name evidence="15" type="ORF">OVN521_LOCUS332</name>
    <name evidence="16" type="ORF">SMN809_LOCUS68</name>
    <name evidence="17" type="ORF">UXM345_LOCUS5195</name>
</gene>
<evidence type="ECO:0000256" key="9">
    <source>
        <dbReference type="ARBA" id="ARBA00022927"/>
    </source>
</evidence>
<comment type="subcellular location">
    <subcellularLocation>
        <location evidence="2">Mitochondrion inner membrane</location>
        <topology evidence="2">Peripheral membrane protein</topology>
    </subcellularLocation>
    <subcellularLocation>
        <location evidence="1">Mitochondrion outer membrane</location>
        <topology evidence="1">Multi-pass membrane protein</topology>
    </subcellularLocation>
</comment>
<evidence type="ECO:0000313" key="21">
    <source>
        <dbReference type="Proteomes" id="UP000663866"/>
    </source>
</evidence>
<comment type="caution">
    <text evidence="17">The sequence shown here is derived from an EMBL/GenBank/DDBJ whole genome shotgun (WGS) entry which is preliminary data.</text>
</comment>